<feature type="region of interest" description="Disordered" evidence="6">
    <location>
        <begin position="1"/>
        <end position="24"/>
    </location>
</feature>
<protein>
    <recommendedName>
        <fullName evidence="3">Probable multidrug resistance protein NorM</fullName>
    </recommendedName>
    <alternativeName>
        <fullName evidence="5">Multidrug-efflux transporter</fullName>
    </alternativeName>
</protein>
<evidence type="ECO:0000256" key="2">
    <source>
        <dbReference type="ARBA" id="ARBA00010199"/>
    </source>
</evidence>
<dbReference type="RefSeq" id="WP_208390845.1">
    <property type="nucleotide sequence ID" value="NZ_BAAAOO010000004.1"/>
</dbReference>
<keyword evidence="9" id="KW-1185">Reference proteome</keyword>
<gene>
    <name evidence="8" type="ORF">FB473_003084</name>
</gene>
<dbReference type="EMBL" id="JAAMOZ010000003">
    <property type="protein sequence ID" value="NIH58389.1"/>
    <property type="molecule type" value="Genomic_DNA"/>
</dbReference>
<keyword evidence="7" id="KW-0812">Transmembrane</keyword>
<feature type="transmembrane region" description="Helical" evidence="7">
    <location>
        <begin position="167"/>
        <end position="188"/>
    </location>
</feature>
<comment type="similarity">
    <text evidence="2">Belongs to the multi antimicrobial extrusion (MATE) (TC 2.A.66.1) family.</text>
</comment>
<reference evidence="8 9" key="1">
    <citation type="submission" date="2020-02" db="EMBL/GenBank/DDBJ databases">
        <title>Sequencing the genomes of 1000 actinobacteria strains.</title>
        <authorList>
            <person name="Klenk H.-P."/>
        </authorList>
    </citation>
    <scope>NUCLEOTIDE SEQUENCE [LARGE SCALE GENOMIC DNA]</scope>
    <source>
        <strain evidence="8 9">DSM 19609</strain>
    </source>
</reference>
<evidence type="ECO:0000256" key="3">
    <source>
        <dbReference type="ARBA" id="ARBA00020268"/>
    </source>
</evidence>
<evidence type="ECO:0000256" key="5">
    <source>
        <dbReference type="ARBA" id="ARBA00031636"/>
    </source>
</evidence>
<feature type="transmembrane region" description="Helical" evidence="7">
    <location>
        <begin position="352"/>
        <end position="375"/>
    </location>
</feature>
<dbReference type="Proteomes" id="UP000749311">
    <property type="component" value="Unassembled WGS sequence"/>
</dbReference>
<feature type="transmembrane region" description="Helical" evidence="7">
    <location>
        <begin position="387"/>
        <end position="408"/>
    </location>
</feature>
<feature type="transmembrane region" description="Helical" evidence="7">
    <location>
        <begin position="225"/>
        <end position="248"/>
    </location>
</feature>
<feature type="transmembrane region" description="Helical" evidence="7">
    <location>
        <begin position="420"/>
        <end position="441"/>
    </location>
</feature>
<dbReference type="PANTHER" id="PTHR43298:SF2">
    <property type="entry name" value="FMN_FAD EXPORTER YEEO-RELATED"/>
    <property type="match status" value="1"/>
</dbReference>
<dbReference type="PANTHER" id="PTHR43298">
    <property type="entry name" value="MULTIDRUG RESISTANCE PROTEIN NORM-RELATED"/>
    <property type="match status" value="1"/>
</dbReference>
<dbReference type="InterPro" id="IPR002528">
    <property type="entry name" value="MATE_fam"/>
</dbReference>
<dbReference type="InterPro" id="IPR050222">
    <property type="entry name" value="MATE_MdtK"/>
</dbReference>
<keyword evidence="7" id="KW-1133">Transmembrane helix</keyword>
<evidence type="ECO:0000256" key="1">
    <source>
        <dbReference type="ARBA" id="ARBA00003408"/>
    </source>
</evidence>
<keyword evidence="7" id="KW-0472">Membrane</keyword>
<feature type="transmembrane region" description="Helical" evidence="7">
    <location>
        <begin position="48"/>
        <end position="70"/>
    </location>
</feature>
<feature type="transmembrane region" description="Helical" evidence="7">
    <location>
        <begin position="447"/>
        <end position="466"/>
    </location>
</feature>
<sequence length="482" mass="50374">MSQLDEHADTGSFEAIPDPVDRATRPGGGRVDALLRRWFATSQLSHRAVGALLLPVIVSQAFTIGFTSLTPMVVANAGPVAVSAVSTVEYVNIFVVQILIALATAGSIVVAQNMGRGSRTAAQRSAGATLWVTAVPALVVGVALLVASDAVANGLLGPAGDQAVALGRMYLFALALGYPAQAIVEAASASLRGVARTAPALYLTVAMSGGFLALAVVLVRTFDLGVMGLAIAVVATRYPTAALALWLVRHDRVLGTGGRLVWPIDATRVRQAVMLGLPFVAEQVFFNGGKVLIQMFVVGMGTVQITANAVANSLVGLSDVVGQAMCLALVPIVGQAIGAGRPDDARRLVRSFVISSSAVAVIVSGVMLAGFDWLLDLFNTPARARSDVLMIFGLVALARLLCVWSMSFMTPSGLRAAGDAVYTTVIASVSMLLRVAGIWYVGVHLGYGVVGVWAVMVAEWVLRAIAFDLRFRGHRWENKAVA</sequence>
<evidence type="ECO:0000256" key="7">
    <source>
        <dbReference type="SAM" id="Phobius"/>
    </source>
</evidence>
<dbReference type="Pfam" id="PF01554">
    <property type="entry name" value="MatE"/>
    <property type="match status" value="2"/>
</dbReference>
<feature type="transmembrane region" description="Helical" evidence="7">
    <location>
        <begin position="90"/>
        <end position="114"/>
    </location>
</feature>
<accession>A0ABX0SJ79</accession>
<organism evidence="8 9">
    <name type="scientific">Brooklawnia cerclae</name>
    <dbReference type="NCBI Taxonomy" id="349934"/>
    <lineage>
        <taxon>Bacteria</taxon>
        <taxon>Bacillati</taxon>
        <taxon>Actinomycetota</taxon>
        <taxon>Actinomycetes</taxon>
        <taxon>Propionibacteriales</taxon>
        <taxon>Propionibacteriaceae</taxon>
        <taxon>Brooklawnia</taxon>
    </lineage>
</organism>
<feature type="transmembrane region" description="Helical" evidence="7">
    <location>
        <begin position="200"/>
        <end position="219"/>
    </location>
</feature>
<comment type="function">
    <text evidence="1">Multidrug efflux pump.</text>
</comment>
<keyword evidence="4" id="KW-0813">Transport</keyword>
<feature type="transmembrane region" description="Helical" evidence="7">
    <location>
        <begin position="320"/>
        <end position="340"/>
    </location>
</feature>
<evidence type="ECO:0000313" key="8">
    <source>
        <dbReference type="EMBL" id="NIH58389.1"/>
    </source>
</evidence>
<feature type="transmembrane region" description="Helical" evidence="7">
    <location>
        <begin position="126"/>
        <end position="147"/>
    </location>
</feature>
<feature type="transmembrane region" description="Helical" evidence="7">
    <location>
        <begin position="291"/>
        <end position="314"/>
    </location>
</feature>
<evidence type="ECO:0000313" key="9">
    <source>
        <dbReference type="Proteomes" id="UP000749311"/>
    </source>
</evidence>
<comment type="caution">
    <text evidence="8">The sequence shown here is derived from an EMBL/GenBank/DDBJ whole genome shotgun (WGS) entry which is preliminary data.</text>
</comment>
<name>A0ABX0SJ79_9ACTN</name>
<proteinExistence type="inferred from homology"/>
<evidence type="ECO:0000256" key="6">
    <source>
        <dbReference type="SAM" id="MobiDB-lite"/>
    </source>
</evidence>
<evidence type="ECO:0000256" key="4">
    <source>
        <dbReference type="ARBA" id="ARBA00022448"/>
    </source>
</evidence>